<dbReference type="eggNOG" id="COG1915">
    <property type="taxonomic scope" value="Bacteria"/>
</dbReference>
<dbReference type="EMBL" id="ABVL01000004">
    <property type="protein sequence ID" value="EDY20737.1"/>
    <property type="molecule type" value="Genomic_DNA"/>
</dbReference>
<dbReference type="RefSeq" id="WP_006979259.1">
    <property type="nucleotide sequence ID" value="NZ_ABVL01000004.1"/>
</dbReference>
<accession>B4CZ46</accession>
<dbReference type="AlphaFoldDB" id="B4CZ46"/>
<name>B4CZ46_9BACT</name>
<keyword evidence="2" id="KW-1185">Reference proteome</keyword>
<sequence>MNVASGTFGTWHETATNIHLALMAGALDGLGYGRSLGRYIAEDGANVPGAEALAQSIAAEPGHPLTAARADLLQALREGRVSSGRVAIEHRWKQASILASAWKHGVPMTVHPGIGYDIISNHPIFSGSVIGRAGELDFKLFGGSVEGLDGGVVLSVGSAIMGPQVFEKSLSCVNNMRLQSGRQIVQGHHIYVVDLQDGGGWDWTKGEPPKTNAAYYLRFCKSFSRMGAPMHYLQSDNAAFVHHLAHALQNA</sequence>
<evidence type="ECO:0000313" key="1">
    <source>
        <dbReference type="EMBL" id="EDY20737.1"/>
    </source>
</evidence>
<dbReference type="Proteomes" id="UP000005824">
    <property type="component" value="Unassembled WGS sequence"/>
</dbReference>
<gene>
    <name evidence="1" type="ORF">CfE428DRAFT_1934</name>
</gene>
<organism evidence="1 2">
    <name type="scientific">Chthoniobacter flavus Ellin428</name>
    <dbReference type="NCBI Taxonomy" id="497964"/>
    <lineage>
        <taxon>Bacteria</taxon>
        <taxon>Pseudomonadati</taxon>
        <taxon>Verrucomicrobiota</taxon>
        <taxon>Spartobacteria</taxon>
        <taxon>Chthoniobacterales</taxon>
        <taxon>Chthoniobacteraceae</taxon>
        <taxon>Chthoniobacter</taxon>
    </lineage>
</organism>
<dbReference type="STRING" id="497964.CfE428DRAFT_1934"/>
<evidence type="ECO:0000313" key="2">
    <source>
        <dbReference type="Proteomes" id="UP000005824"/>
    </source>
</evidence>
<protein>
    <submittedName>
        <fullName evidence="1">Uncharacterized protein</fullName>
    </submittedName>
</protein>
<reference evidence="1 2" key="1">
    <citation type="journal article" date="2011" name="J. Bacteriol.">
        <title>Genome sequence of Chthoniobacter flavus Ellin428, an aerobic heterotrophic soil bacterium.</title>
        <authorList>
            <person name="Kant R."/>
            <person name="van Passel M.W."/>
            <person name="Palva A."/>
            <person name="Lucas S."/>
            <person name="Lapidus A."/>
            <person name="Glavina Del Rio T."/>
            <person name="Dalin E."/>
            <person name="Tice H."/>
            <person name="Bruce D."/>
            <person name="Goodwin L."/>
            <person name="Pitluck S."/>
            <person name="Larimer F.W."/>
            <person name="Land M.L."/>
            <person name="Hauser L."/>
            <person name="Sangwan P."/>
            <person name="de Vos W.M."/>
            <person name="Janssen P.H."/>
            <person name="Smidt H."/>
        </authorList>
    </citation>
    <scope>NUCLEOTIDE SEQUENCE [LARGE SCALE GENOMIC DNA]</scope>
    <source>
        <strain evidence="1 2">Ellin428</strain>
    </source>
</reference>
<comment type="caution">
    <text evidence="1">The sequence shown here is derived from an EMBL/GenBank/DDBJ whole genome shotgun (WGS) entry which is preliminary data.</text>
</comment>
<dbReference type="InParanoid" id="B4CZ46"/>
<proteinExistence type="predicted"/>